<dbReference type="SUPFAM" id="SSF49785">
    <property type="entry name" value="Galactose-binding domain-like"/>
    <property type="match status" value="1"/>
</dbReference>
<dbReference type="GO" id="GO:0005975">
    <property type="term" value="P:carbohydrate metabolic process"/>
    <property type="evidence" value="ECO:0007669"/>
    <property type="project" value="InterPro"/>
</dbReference>
<dbReference type="EMBL" id="JAJEQN010000063">
    <property type="protein sequence ID" value="MCC2223017.1"/>
    <property type="molecule type" value="Genomic_DNA"/>
</dbReference>
<name>A0AAE3JEV8_9FIRM</name>
<proteinExistence type="predicted"/>
<comment type="caution">
    <text evidence="1">The sequence shown here is derived from an EMBL/GenBank/DDBJ whole genome shotgun (WGS) entry which is preliminary data.</text>
</comment>
<organism evidence="1 2">
    <name type="scientific">Anthropogastromicrobium aceti</name>
    <dbReference type="NCBI Taxonomy" id="2981768"/>
    <lineage>
        <taxon>Bacteria</taxon>
        <taxon>Bacillati</taxon>
        <taxon>Bacillota</taxon>
        <taxon>Clostridia</taxon>
        <taxon>Lachnospirales</taxon>
        <taxon>Lachnospiraceae</taxon>
        <taxon>Anthropogastromicrobium</taxon>
    </lineage>
</organism>
<evidence type="ECO:0008006" key="3">
    <source>
        <dbReference type="Google" id="ProtNLM"/>
    </source>
</evidence>
<keyword evidence="2" id="KW-1185">Reference proteome</keyword>
<dbReference type="Gene3D" id="2.60.120.260">
    <property type="entry name" value="Galactose-binding domain-like"/>
    <property type="match status" value="1"/>
</dbReference>
<gene>
    <name evidence="1" type="ORF">LKD48_15550</name>
</gene>
<dbReference type="GO" id="GO:0004553">
    <property type="term" value="F:hydrolase activity, hydrolyzing O-glycosyl compounds"/>
    <property type="evidence" value="ECO:0007669"/>
    <property type="project" value="InterPro"/>
</dbReference>
<evidence type="ECO:0000313" key="1">
    <source>
        <dbReference type="EMBL" id="MCC2223017.1"/>
    </source>
</evidence>
<protein>
    <recommendedName>
        <fullName evidence="3">Beta-glucuronidase</fullName>
    </recommendedName>
</protein>
<dbReference type="InterPro" id="IPR008979">
    <property type="entry name" value="Galactose-bd-like_sf"/>
</dbReference>
<dbReference type="RefSeq" id="WP_308732535.1">
    <property type="nucleotide sequence ID" value="NZ_JAJEQN010000063.1"/>
</dbReference>
<sequence length="267" mass="30029">MEERQTCDLAGIWRFEIDKEDRGFAEHWEKRRLTQTITLPGCLQAQGYGDAISEDTPWVQSLYDALWYQRGEYVYAQENGTKVPFLSQPPRHYTGKAWYQKTIFVPEKSDGFVGRLTLDNTKWKTTLWIDGECKGSIVSLCAPHVYETGALSAGEHTVTLCIDNGWQLSYRPDGHGVSDALGATWNGVAGAITLELFNRVWIERVKVNAQLPQAAIQVHLKNETSHIQNCIVHVQDTVHTDISADAVCVLTQGSQICELTLNYPCLL</sequence>
<accession>A0AAE3JEV8</accession>
<reference evidence="1 2" key="1">
    <citation type="submission" date="2021-10" db="EMBL/GenBank/DDBJ databases">
        <title>Anaerobic single-cell dispensing facilitates the cultivation of human gut bacteria.</title>
        <authorList>
            <person name="Afrizal A."/>
        </authorList>
    </citation>
    <scope>NUCLEOTIDE SEQUENCE [LARGE SCALE GENOMIC DNA]</scope>
    <source>
        <strain evidence="1 2">CLA-AA-H224</strain>
    </source>
</reference>
<dbReference type="AlphaFoldDB" id="A0AAE3JEV8"/>
<dbReference type="Proteomes" id="UP001198200">
    <property type="component" value="Unassembled WGS sequence"/>
</dbReference>
<evidence type="ECO:0000313" key="2">
    <source>
        <dbReference type="Proteomes" id="UP001198200"/>
    </source>
</evidence>